<evidence type="ECO:0000313" key="9">
    <source>
        <dbReference type="Proteomes" id="UP000265566"/>
    </source>
</evidence>
<reference evidence="5 8" key="2">
    <citation type="journal article" date="2014" name="BMC Genomics">
        <title>An improved genome release (version Mt4.0) for the model legume Medicago truncatula.</title>
        <authorList>
            <person name="Tang H."/>
            <person name="Krishnakumar V."/>
            <person name="Bidwell S."/>
            <person name="Rosen B."/>
            <person name="Chan A."/>
            <person name="Zhou S."/>
            <person name="Gentzbittel L."/>
            <person name="Childs K.L."/>
            <person name="Yandell M."/>
            <person name="Gundlach H."/>
            <person name="Mayer K.F."/>
            <person name="Schwartz D.C."/>
            <person name="Town C.D."/>
        </authorList>
    </citation>
    <scope>GENOME REANNOTATION</scope>
    <source>
        <strain evidence="5">A17</strain>
        <strain evidence="7 8">cv. Jemalong A17</strain>
    </source>
</reference>
<dbReference type="HOGENOM" id="CLU_065053_0_0_1"/>
<evidence type="ECO:0000256" key="4">
    <source>
        <dbReference type="SAM" id="Phobius"/>
    </source>
</evidence>
<evidence type="ECO:0000313" key="7">
    <source>
        <dbReference type="EnsemblPlants" id="KEH20747"/>
    </source>
</evidence>
<dbReference type="InterPro" id="IPR044839">
    <property type="entry name" value="NDR1-like"/>
</dbReference>
<evidence type="ECO:0000313" key="6">
    <source>
        <dbReference type="EMBL" id="RHN42843.1"/>
    </source>
</evidence>
<dbReference type="EMBL" id="PSQE01000008">
    <property type="protein sequence ID" value="RHN42843.1"/>
    <property type="molecule type" value="Genomic_DNA"/>
</dbReference>
<comment type="subcellular location">
    <subcellularLocation>
        <location evidence="1">Membrane</location>
    </subcellularLocation>
</comment>
<evidence type="ECO:0000256" key="2">
    <source>
        <dbReference type="ARBA" id="ARBA00023136"/>
    </source>
</evidence>
<feature type="region of interest" description="Disordered" evidence="3">
    <location>
        <begin position="1"/>
        <end position="108"/>
    </location>
</feature>
<feature type="region of interest" description="Disordered" evidence="3">
    <location>
        <begin position="124"/>
        <end position="203"/>
    </location>
</feature>
<keyword evidence="4" id="KW-1133">Transmembrane helix</keyword>
<dbReference type="PANTHER" id="PTHR31234">
    <property type="entry name" value="LATE EMBRYOGENESIS ABUNDANT (LEA) HYDROXYPROLINE-RICH GLYCOPROTEIN FAMILY"/>
    <property type="match status" value="1"/>
</dbReference>
<proteinExistence type="predicted"/>
<feature type="compositionally biased region" description="Basic and acidic residues" evidence="3">
    <location>
        <begin position="180"/>
        <end position="203"/>
    </location>
</feature>
<reference evidence="7" key="3">
    <citation type="submission" date="2015-04" db="UniProtKB">
        <authorList>
            <consortium name="EnsemblPlants"/>
        </authorList>
    </citation>
    <scope>IDENTIFICATION</scope>
    <source>
        <strain evidence="7">cv. Jemalong A17</strain>
    </source>
</reference>
<dbReference type="PANTHER" id="PTHR31234:SF42">
    <property type="entry name" value="LATE EMBRYOGENESIS ABUNDANT (LEA) HYDROXYPROLINE-RICH GLYCOPROTEIN FAMILY"/>
    <property type="match status" value="1"/>
</dbReference>
<dbReference type="GO" id="GO:0016020">
    <property type="term" value="C:membrane"/>
    <property type="evidence" value="ECO:0007669"/>
    <property type="project" value="UniProtKB-SubCell"/>
</dbReference>
<name>A0A072TTI8_MEDTR</name>
<dbReference type="Gramene" id="rna49340">
    <property type="protein sequence ID" value="RHN42843.1"/>
    <property type="gene ID" value="gene49340"/>
</dbReference>
<evidence type="ECO:0000313" key="5">
    <source>
        <dbReference type="EMBL" id="KEH20747.1"/>
    </source>
</evidence>
<protein>
    <submittedName>
        <fullName evidence="6">Putative Late embryogenesis abundant protein, LEA-14</fullName>
    </submittedName>
    <submittedName>
        <fullName evidence="5">Transmembrane protein, putative</fullName>
    </submittedName>
</protein>
<feature type="transmembrane region" description="Helical" evidence="4">
    <location>
        <begin position="210"/>
        <end position="239"/>
    </location>
</feature>
<dbReference type="GO" id="GO:0098542">
    <property type="term" value="P:defense response to other organism"/>
    <property type="evidence" value="ECO:0007669"/>
    <property type="project" value="InterPro"/>
</dbReference>
<keyword evidence="2 4" id="KW-0472">Membrane</keyword>
<dbReference type="KEGG" id="mtr:25501831"/>
<sequence length="394" mass="45188">MSRRETNPHFSRPLRPQHEDQMQPPISIVPHEHHRGQPPIPTVPHQHRRGQPPIPTVPHHPRGQPSIPTVPPQHHHGQPPLPVAAPIQDVSHHPQPHFPLPHHHEDHVPLRADHDSRFPLHLEQEDHHQPPSLQVPRKGNRISQPPRGGSRKKHRDQDLRPGKSRVNFQEPSVIPPPLDHPPEPRRQLTPHQERRHGGIRFPKEQKSPPLTWMGACLCVIFWLIIIIGGIIVLIVYLVFRPQIPHFDVSSVTLNAAYLDVGYLLNADLTMLTNFTNPNKKVHVDFSSVIIYLYYGSTLIATQYVEPFSAARVQSRFAYIHMVTSQVQLPLNEAQRLVKQMESNGVLLEVRGVFRARSKLGTILRYSYNLYGRCSIMVARPPEGIMMKRKCRTKR</sequence>
<evidence type="ECO:0000256" key="1">
    <source>
        <dbReference type="ARBA" id="ARBA00004370"/>
    </source>
</evidence>
<evidence type="ECO:0000256" key="3">
    <source>
        <dbReference type="SAM" id="MobiDB-lite"/>
    </source>
</evidence>
<reference evidence="6" key="5">
    <citation type="journal article" date="2018" name="Nat. Plants">
        <title>Whole-genome landscape of Medicago truncatula symbiotic genes.</title>
        <authorList>
            <person name="Pecrix Y."/>
            <person name="Gamas P."/>
            <person name="Carrere S."/>
        </authorList>
    </citation>
    <scope>NUCLEOTIDE SEQUENCE</scope>
    <source>
        <tissue evidence="6">Leaves</tissue>
    </source>
</reference>
<dbReference type="STRING" id="3880.A0A072TTI8"/>
<dbReference type="EMBL" id="CM001224">
    <property type="protein sequence ID" value="KEH20747.1"/>
    <property type="molecule type" value="Genomic_DNA"/>
</dbReference>
<dbReference type="Proteomes" id="UP000265566">
    <property type="component" value="Chromosome 8"/>
</dbReference>
<dbReference type="EnsemblPlants" id="KEH20747">
    <property type="protein sequence ID" value="KEH20747"/>
    <property type="gene ID" value="MTR_8g089695"/>
</dbReference>
<keyword evidence="8" id="KW-1185">Reference proteome</keyword>
<dbReference type="AlphaFoldDB" id="A0A072TTI8"/>
<reference evidence="5 8" key="1">
    <citation type="journal article" date="2011" name="Nature">
        <title>The Medicago genome provides insight into the evolution of rhizobial symbioses.</title>
        <authorList>
            <person name="Young N.D."/>
            <person name="Debelle F."/>
            <person name="Oldroyd G.E."/>
            <person name="Geurts R."/>
            <person name="Cannon S.B."/>
            <person name="Udvardi M.K."/>
            <person name="Benedito V.A."/>
            <person name="Mayer K.F."/>
            <person name="Gouzy J."/>
            <person name="Schoof H."/>
            <person name="Van de Peer Y."/>
            <person name="Proost S."/>
            <person name="Cook D.R."/>
            <person name="Meyers B.C."/>
            <person name="Spannagl M."/>
            <person name="Cheung F."/>
            <person name="De Mita S."/>
            <person name="Krishnakumar V."/>
            <person name="Gundlach H."/>
            <person name="Zhou S."/>
            <person name="Mudge J."/>
            <person name="Bharti A.K."/>
            <person name="Murray J.D."/>
            <person name="Naoumkina M.A."/>
            <person name="Rosen B."/>
            <person name="Silverstein K.A."/>
            <person name="Tang H."/>
            <person name="Rombauts S."/>
            <person name="Zhao P.X."/>
            <person name="Zhou P."/>
            <person name="Barbe V."/>
            <person name="Bardou P."/>
            <person name="Bechner M."/>
            <person name="Bellec A."/>
            <person name="Berger A."/>
            <person name="Berges H."/>
            <person name="Bidwell S."/>
            <person name="Bisseling T."/>
            <person name="Choisne N."/>
            <person name="Couloux A."/>
            <person name="Denny R."/>
            <person name="Deshpande S."/>
            <person name="Dai X."/>
            <person name="Doyle J.J."/>
            <person name="Dudez A.M."/>
            <person name="Farmer A.D."/>
            <person name="Fouteau S."/>
            <person name="Franken C."/>
            <person name="Gibelin C."/>
            <person name="Gish J."/>
            <person name="Goldstein S."/>
            <person name="Gonzalez A.J."/>
            <person name="Green P.J."/>
            <person name="Hallab A."/>
            <person name="Hartog M."/>
            <person name="Hua A."/>
            <person name="Humphray S.J."/>
            <person name="Jeong D.H."/>
            <person name="Jing Y."/>
            <person name="Jocker A."/>
            <person name="Kenton S.M."/>
            <person name="Kim D.J."/>
            <person name="Klee K."/>
            <person name="Lai H."/>
            <person name="Lang C."/>
            <person name="Lin S."/>
            <person name="Macmil S.L."/>
            <person name="Magdelenat G."/>
            <person name="Matthews L."/>
            <person name="McCorrison J."/>
            <person name="Monaghan E.L."/>
            <person name="Mun J.H."/>
            <person name="Najar F.Z."/>
            <person name="Nicholson C."/>
            <person name="Noirot C."/>
            <person name="O'Bleness M."/>
            <person name="Paule C.R."/>
            <person name="Poulain J."/>
            <person name="Prion F."/>
            <person name="Qin B."/>
            <person name="Qu C."/>
            <person name="Retzel E.F."/>
            <person name="Riddle C."/>
            <person name="Sallet E."/>
            <person name="Samain S."/>
            <person name="Samson N."/>
            <person name="Sanders I."/>
            <person name="Saurat O."/>
            <person name="Scarpelli C."/>
            <person name="Schiex T."/>
            <person name="Segurens B."/>
            <person name="Severin A.J."/>
            <person name="Sherrier D.J."/>
            <person name="Shi R."/>
            <person name="Sims S."/>
            <person name="Singer S.R."/>
            <person name="Sinharoy S."/>
            <person name="Sterck L."/>
            <person name="Viollet A."/>
            <person name="Wang B.B."/>
            <person name="Wang K."/>
            <person name="Wang M."/>
            <person name="Wang X."/>
            <person name="Warfsmann J."/>
            <person name="Weissenbach J."/>
            <person name="White D.D."/>
            <person name="White J.D."/>
            <person name="Wiley G.B."/>
            <person name="Wincker P."/>
            <person name="Xing Y."/>
            <person name="Yang L."/>
            <person name="Yao Z."/>
            <person name="Ying F."/>
            <person name="Zhai J."/>
            <person name="Zhou L."/>
            <person name="Zuber A."/>
            <person name="Denarie J."/>
            <person name="Dixon R.A."/>
            <person name="May G.D."/>
            <person name="Schwartz D.C."/>
            <person name="Rogers J."/>
            <person name="Quetier F."/>
            <person name="Town C.D."/>
            <person name="Roe B.A."/>
        </authorList>
    </citation>
    <scope>NUCLEOTIDE SEQUENCE [LARGE SCALE GENOMIC DNA]</scope>
    <source>
        <strain evidence="5">A17</strain>
        <strain evidence="7 8">cv. Jemalong A17</strain>
    </source>
</reference>
<keyword evidence="4 5" id="KW-0812">Transmembrane</keyword>
<reference evidence="9" key="4">
    <citation type="journal article" date="2018" name="Nat. Plants">
        <title>Whole-genome landscape of Medicago truncatula symbiotic genes.</title>
        <authorList>
            <person name="Pecrix Y."/>
            <person name="Staton S.E."/>
            <person name="Sallet E."/>
            <person name="Lelandais-Briere C."/>
            <person name="Moreau S."/>
            <person name="Carrere S."/>
            <person name="Blein T."/>
            <person name="Jardinaud M.F."/>
            <person name="Latrasse D."/>
            <person name="Zouine M."/>
            <person name="Zahm M."/>
            <person name="Kreplak J."/>
            <person name="Mayjonade B."/>
            <person name="Satge C."/>
            <person name="Perez M."/>
            <person name="Cauet S."/>
            <person name="Marande W."/>
            <person name="Chantry-Darmon C."/>
            <person name="Lopez-Roques C."/>
            <person name="Bouchez O."/>
            <person name="Berard A."/>
            <person name="Debelle F."/>
            <person name="Munos S."/>
            <person name="Bendahmane A."/>
            <person name="Berges H."/>
            <person name="Niebel A."/>
            <person name="Buitink J."/>
            <person name="Frugier F."/>
            <person name="Benhamed M."/>
            <person name="Crespi M."/>
            <person name="Gouzy J."/>
            <person name="Gamas P."/>
        </authorList>
    </citation>
    <scope>NUCLEOTIDE SEQUENCE [LARGE SCALE GENOMIC DNA]</scope>
    <source>
        <strain evidence="9">cv. Jemalong A17</strain>
    </source>
</reference>
<dbReference type="Proteomes" id="UP000002051">
    <property type="component" value="Chromosome 8"/>
</dbReference>
<dbReference type="OrthoDB" id="1924574at2759"/>
<gene>
    <name evidence="7" type="primary">25501831</name>
    <name evidence="5" type="ordered locus">MTR_8g089695</name>
    <name evidence="6" type="ORF">MtrunA17_Chr8g0381351</name>
</gene>
<evidence type="ECO:0000313" key="8">
    <source>
        <dbReference type="Proteomes" id="UP000002051"/>
    </source>
</evidence>
<organism evidence="5 8">
    <name type="scientific">Medicago truncatula</name>
    <name type="common">Barrel medic</name>
    <name type="synonym">Medicago tribuloides</name>
    <dbReference type="NCBI Taxonomy" id="3880"/>
    <lineage>
        <taxon>Eukaryota</taxon>
        <taxon>Viridiplantae</taxon>
        <taxon>Streptophyta</taxon>
        <taxon>Embryophyta</taxon>
        <taxon>Tracheophyta</taxon>
        <taxon>Spermatophyta</taxon>
        <taxon>Magnoliopsida</taxon>
        <taxon>eudicotyledons</taxon>
        <taxon>Gunneridae</taxon>
        <taxon>Pentapetalae</taxon>
        <taxon>rosids</taxon>
        <taxon>fabids</taxon>
        <taxon>Fabales</taxon>
        <taxon>Fabaceae</taxon>
        <taxon>Papilionoideae</taxon>
        <taxon>50 kb inversion clade</taxon>
        <taxon>NPAAA clade</taxon>
        <taxon>Hologalegina</taxon>
        <taxon>IRL clade</taxon>
        <taxon>Trifolieae</taxon>
        <taxon>Medicago</taxon>
    </lineage>
</organism>
<accession>A0A072TTI8</accession>